<dbReference type="CDD" id="cd10229">
    <property type="entry name" value="ASKHA_NBD_HSP70_HSPA12"/>
    <property type="match status" value="1"/>
</dbReference>
<dbReference type="PANTHER" id="PTHR14187">
    <property type="entry name" value="ALPHA KINASE/ELONGATION FACTOR 2 KINASE"/>
    <property type="match status" value="1"/>
</dbReference>
<sequence>MSTENRKSTSSRLIVAAIDFGTTYSGYAYSFKSNWAKVFMNKWEGGQLTSHKAPTALLLNPDKSFNSFGYQAEKTYAEIAENDDDEGRSCKEYYFFHRFKMMLKSSLTKRVHRETKCNAENGREVKAMDVFTYSIRYLKDHLLAEIFRSHLGDEVKVTDISFVLTVPAIWDDTAKMFMREAAIAAGIPDNQLDIALEPEAASIYCHLMNLDEIQENNRTDSFTRKSGVKYMVVDLGGGTADITVHQLQENNTLAEIVPASGGEWGGTNIDKAYRQFLEDIFGENVLKIFKTDPVNAVDYFEFWQNFEVKKREPLRTKTTDIIRLNIPVAIVEIAKNQMQIKGTNFEVLKTCLGESKYRETGICCEAGKLVLPIPSFESFFSPTTNELIDHLSKMFIDELDSDVKTMLFVGGFSECELVRERLKRHFGNTKRLVFPCEASLAVLKGAVYFGHCKDMISRRVARFTYGFQIWPKFDKSKYSSDRKKMVNGEERCRDVFLKIVTKGDPITPGLKKSQIFKPLEQGENVLECGVFVSNQKDPKYVDDPGCVKLGTLAVPLTKYERQTNAEIEESIIFGETYIKVIAYNCRTNEEHESIFDLLSPKIHLPSNHIELR</sequence>
<organism evidence="4 5">
    <name type="scientific">Magallana gigas</name>
    <name type="common">Pacific oyster</name>
    <name type="synonym">Crassostrea gigas</name>
    <dbReference type="NCBI Taxonomy" id="29159"/>
    <lineage>
        <taxon>Eukaryota</taxon>
        <taxon>Metazoa</taxon>
        <taxon>Spiralia</taxon>
        <taxon>Lophotrochozoa</taxon>
        <taxon>Mollusca</taxon>
        <taxon>Bivalvia</taxon>
        <taxon>Autobranchia</taxon>
        <taxon>Pteriomorphia</taxon>
        <taxon>Ostreida</taxon>
        <taxon>Ostreoidea</taxon>
        <taxon>Ostreidae</taxon>
        <taxon>Magallana</taxon>
    </lineage>
</organism>
<keyword evidence="3" id="KW-0067">ATP-binding</keyword>
<evidence type="ECO:0000256" key="1">
    <source>
        <dbReference type="ARBA" id="ARBA00007381"/>
    </source>
</evidence>
<protein>
    <recommendedName>
        <fullName evidence="6">Heat shock 70 kDa protein 12A</fullName>
    </recommendedName>
</protein>
<evidence type="ECO:0000256" key="3">
    <source>
        <dbReference type="ARBA" id="ARBA00022840"/>
    </source>
</evidence>
<dbReference type="PANTHER" id="PTHR14187:SF5">
    <property type="entry name" value="HEAT SHOCK 70 KDA PROTEIN 12A"/>
    <property type="match status" value="1"/>
</dbReference>
<name>A0A8W8L3C3_MAGGI</name>
<keyword evidence="2" id="KW-0547">Nucleotide-binding</keyword>
<evidence type="ECO:0008006" key="6">
    <source>
        <dbReference type="Google" id="ProtNLM"/>
    </source>
</evidence>
<evidence type="ECO:0000256" key="2">
    <source>
        <dbReference type="ARBA" id="ARBA00022741"/>
    </source>
</evidence>
<keyword evidence="5" id="KW-1185">Reference proteome</keyword>
<dbReference type="AlphaFoldDB" id="A0A8W8L3C3"/>
<reference evidence="4" key="1">
    <citation type="submission" date="2022-08" db="UniProtKB">
        <authorList>
            <consortium name="EnsemblMetazoa"/>
        </authorList>
    </citation>
    <scope>IDENTIFICATION</scope>
    <source>
        <strain evidence="4">05x7-T-G4-1.051#20</strain>
    </source>
</reference>
<dbReference type="OrthoDB" id="6110756at2759"/>
<dbReference type="InterPro" id="IPR043129">
    <property type="entry name" value="ATPase_NBD"/>
</dbReference>
<comment type="similarity">
    <text evidence="1">Belongs to the heat shock protein 70 family.</text>
</comment>
<dbReference type="GO" id="GO:0140662">
    <property type="term" value="F:ATP-dependent protein folding chaperone"/>
    <property type="evidence" value="ECO:0007669"/>
    <property type="project" value="InterPro"/>
</dbReference>
<dbReference type="EnsemblMetazoa" id="G26170.4">
    <property type="protein sequence ID" value="G26170.4:cds"/>
    <property type="gene ID" value="G26170"/>
</dbReference>
<proteinExistence type="inferred from homology"/>
<dbReference type="SUPFAM" id="SSF53067">
    <property type="entry name" value="Actin-like ATPase domain"/>
    <property type="match status" value="2"/>
</dbReference>
<dbReference type="Gene3D" id="3.30.420.40">
    <property type="match status" value="2"/>
</dbReference>
<dbReference type="Pfam" id="PF00012">
    <property type="entry name" value="HSP70"/>
    <property type="match status" value="1"/>
</dbReference>
<dbReference type="GO" id="GO:0005524">
    <property type="term" value="F:ATP binding"/>
    <property type="evidence" value="ECO:0007669"/>
    <property type="project" value="UniProtKB-KW"/>
</dbReference>
<accession>A0A8W8L3C3</accession>
<evidence type="ECO:0000313" key="4">
    <source>
        <dbReference type="EnsemblMetazoa" id="G26170.4:cds"/>
    </source>
</evidence>
<dbReference type="OMA" id="ANDEEWP"/>
<evidence type="ECO:0000313" key="5">
    <source>
        <dbReference type="Proteomes" id="UP000005408"/>
    </source>
</evidence>
<dbReference type="Proteomes" id="UP000005408">
    <property type="component" value="Unassembled WGS sequence"/>
</dbReference>
<dbReference type="InterPro" id="IPR013126">
    <property type="entry name" value="Hsp_70_fam"/>
</dbReference>